<dbReference type="Proteomes" id="UP000694044">
    <property type="component" value="Unassembled WGS sequence"/>
</dbReference>
<dbReference type="PANTHER" id="PTHR35796">
    <property type="entry name" value="HYPOTHETICAL CYTOSOLIC PROTEIN"/>
    <property type="match status" value="1"/>
</dbReference>
<dbReference type="PANTHER" id="PTHR35796:SF3">
    <property type="entry name" value="BHLH DOMAIN-CONTAINING PROTEIN"/>
    <property type="match status" value="1"/>
</dbReference>
<dbReference type="EMBL" id="JAGDFM010000149">
    <property type="protein sequence ID" value="KAG7384389.1"/>
    <property type="molecule type" value="Genomic_DNA"/>
</dbReference>
<accession>A0A8T1VWK8</accession>
<dbReference type="AlphaFoldDB" id="A0A8T1VWK8"/>
<dbReference type="OrthoDB" id="118847at2759"/>
<name>A0A8T1VWK8_9STRA</name>
<evidence type="ECO:0000313" key="2">
    <source>
        <dbReference type="Proteomes" id="UP000694044"/>
    </source>
</evidence>
<evidence type="ECO:0008006" key="3">
    <source>
        <dbReference type="Google" id="ProtNLM"/>
    </source>
</evidence>
<organism evidence="1 2">
    <name type="scientific">Phytophthora pseudosyringae</name>
    <dbReference type="NCBI Taxonomy" id="221518"/>
    <lineage>
        <taxon>Eukaryota</taxon>
        <taxon>Sar</taxon>
        <taxon>Stramenopiles</taxon>
        <taxon>Oomycota</taxon>
        <taxon>Peronosporomycetes</taxon>
        <taxon>Peronosporales</taxon>
        <taxon>Peronosporaceae</taxon>
        <taxon>Phytophthora</taxon>
    </lineage>
</organism>
<evidence type="ECO:0000313" key="1">
    <source>
        <dbReference type="EMBL" id="KAG7384389.1"/>
    </source>
</evidence>
<comment type="caution">
    <text evidence="1">The sequence shown here is derived from an EMBL/GenBank/DDBJ whole genome shotgun (WGS) entry which is preliminary data.</text>
</comment>
<protein>
    <recommendedName>
        <fullName evidence="3">M96 mating-specific protein family</fullName>
    </recommendedName>
</protein>
<reference evidence="1" key="1">
    <citation type="submission" date="2021-02" db="EMBL/GenBank/DDBJ databases">
        <authorList>
            <person name="Palmer J.M."/>
        </authorList>
    </citation>
    <scope>NUCLEOTIDE SEQUENCE</scope>
    <source>
        <strain evidence="1">SCRP734</strain>
    </source>
</reference>
<proteinExistence type="predicted"/>
<gene>
    <name evidence="1" type="ORF">PHYPSEUDO_002650</name>
</gene>
<keyword evidence="2" id="KW-1185">Reference proteome</keyword>
<sequence>MASELEAALALLDETPAASTELQLPPFPSSVAEWEPEFQWGVLDDDIGDFGGVETSAITVPAASESATVDTLARKKKRKKKMNPNKARDARRFQLVELHEQAAELEFTLKRLHAIKSKRATRIKRPSLSNAGVPPVWQDICTRQLGRRLKAERENIRLKKQHDTEKQLVTNLEKLLYKRHAPSQDEEPQATKQTRRTGIPAGYIERMAAMVFNELEAGVKMCHDKVESMFDTKRLVPTELVKHSAVLDGGKKMKGTERKFYDRRTMPFDMRATGDAWWENWHNYRGQRFRDIVANEITESFGLEMSDFKTNTSATAYAQQVSQRHIEDDRIVFVWDAYVEPFGFANERVGGVYLLEQNYVLVEPAGWSSERACGDSNGCATRVSTCYVLTPYFLEPKLKEDAKTMAVINFLVSALSTNIMALSEMVETMLLDQVLQQCGDK</sequence>